<dbReference type="Proteomes" id="UP000076842">
    <property type="component" value="Unassembled WGS sequence"/>
</dbReference>
<proteinExistence type="predicted"/>
<reference evidence="2 3" key="1">
    <citation type="journal article" date="2016" name="Mol. Biol. Evol.">
        <title>Comparative Genomics of Early-Diverging Mushroom-Forming Fungi Provides Insights into the Origins of Lignocellulose Decay Capabilities.</title>
        <authorList>
            <person name="Nagy L.G."/>
            <person name="Riley R."/>
            <person name="Tritt A."/>
            <person name="Adam C."/>
            <person name="Daum C."/>
            <person name="Floudas D."/>
            <person name="Sun H."/>
            <person name="Yadav J.S."/>
            <person name="Pangilinan J."/>
            <person name="Larsson K.H."/>
            <person name="Matsuura K."/>
            <person name="Barry K."/>
            <person name="Labutti K."/>
            <person name="Kuo R."/>
            <person name="Ohm R.A."/>
            <person name="Bhattacharya S.S."/>
            <person name="Shirouzu T."/>
            <person name="Yoshinaga Y."/>
            <person name="Martin F.M."/>
            <person name="Grigoriev I.V."/>
            <person name="Hibbett D.S."/>
        </authorList>
    </citation>
    <scope>NUCLEOTIDE SEQUENCE [LARGE SCALE GENOMIC DNA]</scope>
    <source>
        <strain evidence="2 3">HHB12733</strain>
    </source>
</reference>
<name>A0A165C5E1_9BASI</name>
<feature type="region of interest" description="Disordered" evidence="1">
    <location>
        <begin position="127"/>
        <end position="149"/>
    </location>
</feature>
<evidence type="ECO:0000313" key="3">
    <source>
        <dbReference type="Proteomes" id="UP000076842"/>
    </source>
</evidence>
<protein>
    <submittedName>
        <fullName evidence="2">Uncharacterized protein</fullName>
    </submittedName>
</protein>
<gene>
    <name evidence="2" type="ORF">CALCODRAFT_488843</name>
</gene>
<dbReference type="EMBL" id="KV424199">
    <property type="protein sequence ID" value="KZT50263.1"/>
    <property type="molecule type" value="Genomic_DNA"/>
</dbReference>
<dbReference type="AlphaFoldDB" id="A0A165C5E1"/>
<feature type="compositionally biased region" description="Acidic residues" evidence="1">
    <location>
        <begin position="133"/>
        <end position="148"/>
    </location>
</feature>
<accession>A0A165C5E1</accession>
<keyword evidence="3" id="KW-1185">Reference proteome</keyword>
<sequence>MAHCVTQSDEFDQAYEKSPQWIKDAVDPYRMCSECYVRITVKDGELVLPQQACNPTKELTNADRERGKKKWDTRVKKKPGGGGRPAKVAFNFEPFSGTQPPPGVKKGKNKHLLPYRWVILELSRRREQGLPQDSEEDNEEDNEDEGRDDEMRMWINGKLAHRYRVEPTLASLHALDAVVEALKMLLR</sequence>
<evidence type="ECO:0000313" key="2">
    <source>
        <dbReference type="EMBL" id="KZT50263.1"/>
    </source>
</evidence>
<organism evidence="2 3">
    <name type="scientific">Calocera cornea HHB12733</name>
    <dbReference type="NCBI Taxonomy" id="1353952"/>
    <lineage>
        <taxon>Eukaryota</taxon>
        <taxon>Fungi</taxon>
        <taxon>Dikarya</taxon>
        <taxon>Basidiomycota</taxon>
        <taxon>Agaricomycotina</taxon>
        <taxon>Dacrymycetes</taxon>
        <taxon>Dacrymycetales</taxon>
        <taxon>Dacrymycetaceae</taxon>
        <taxon>Calocera</taxon>
    </lineage>
</organism>
<evidence type="ECO:0000256" key="1">
    <source>
        <dbReference type="SAM" id="MobiDB-lite"/>
    </source>
</evidence>
<feature type="region of interest" description="Disordered" evidence="1">
    <location>
        <begin position="58"/>
        <end position="107"/>
    </location>
</feature>
<feature type="compositionally biased region" description="Basic and acidic residues" evidence="1">
    <location>
        <begin position="60"/>
        <end position="74"/>
    </location>
</feature>
<dbReference type="InParanoid" id="A0A165C5E1"/>